<accession>A0ABY7LKY7</accession>
<keyword evidence="1" id="KW-0472">Membrane</keyword>
<dbReference type="Proteomes" id="UP001211005">
    <property type="component" value="Chromosome"/>
</dbReference>
<feature type="transmembrane region" description="Helical" evidence="1">
    <location>
        <begin position="83"/>
        <end position="108"/>
    </location>
</feature>
<dbReference type="RefSeq" id="WP_269558364.1">
    <property type="nucleotide sequence ID" value="NZ_CP114767.1"/>
</dbReference>
<evidence type="ECO:0000256" key="1">
    <source>
        <dbReference type="SAM" id="Phobius"/>
    </source>
</evidence>
<keyword evidence="1" id="KW-0812">Transmembrane</keyword>
<feature type="transmembrane region" description="Helical" evidence="1">
    <location>
        <begin position="50"/>
        <end position="71"/>
    </location>
</feature>
<keyword evidence="1" id="KW-1133">Transmembrane helix</keyword>
<evidence type="ECO:0000313" key="2">
    <source>
        <dbReference type="EMBL" id="WBA40254.1"/>
    </source>
</evidence>
<reference evidence="2 3" key="1">
    <citation type="submission" date="2022-12" db="EMBL/GenBank/DDBJ databases">
        <title>Hymenobacter canadensis sp. nov. isolated from lake water of the Cambridge Bay, Canada.</title>
        <authorList>
            <person name="Kim W.H."/>
            <person name="Lee Y.M."/>
        </authorList>
    </citation>
    <scope>NUCLEOTIDE SEQUENCE [LARGE SCALE GENOMIC DNA]</scope>
    <source>
        <strain evidence="2 3">PAMC 29467</strain>
    </source>
</reference>
<protein>
    <submittedName>
        <fullName evidence="2">Uncharacterized protein</fullName>
    </submittedName>
</protein>
<gene>
    <name evidence="2" type="ORF">O3303_10470</name>
</gene>
<name>A0ABY7LKY7_9BACT</name>
<sequence>MLSSTTDSLSSARPNSWIIALGWTGCTLWSIELLSSYAKIELVDSAEIQILFHVLQIGLGWLWPIALILNLRASTVWPPLRYLLMGGAAFLTVPAFCYSLMYLGLYWIGHQAIWQDEQILYRNITDAEVRIAAQSRDDGFATGYPQHRVVKLTPVLGLWQLAVPIDTSRFKEKGWQRVAQ</sequence>
<evidence type="ECO:0000313" key="3">
    <source>
        <dbReference type="Proteomes" id="UP001211005"/>
    </source>
</evidence>
<organism evidence="2 3">
    <name type="scientific">Hymenobacter canadensis</name>
    <dbReference type="NCBI Taxonomy" id="2999067"/>
    <lineage>
        <taxon>Bacteria</taxon>
        <taxon>Pseudomonadati</taxon>
        <taxon>Bacteroidota</taxon>
        <taxon>Cytophagia</taxon>
        <taxon>Cytophagales</taxon>
        <taxon>Hymenobacteraceae</taxon>
        <taxon>Hymenobacter</taxon>
    </lineage>
</organism>
<dbReference type="EMBL" id="CP114767">
    <property type="protein sequence ID" value="WBA40254.1"/>
    <property type="molecule type" value="Genomic_DNA"/>
</dbReference>
<feature type="transmembrane region" description="Helical" evidence="1">
    <location>
        <begin position="17"/>
        <end position="38"/>
    </location>
</feature>
<proteinExistence type="predicted"/>
<keyword evidence="3" id="KW-1185">Reference proteome</keyword>